<reference evidence="3" key="1">
    <citation type="journal article" date="2014" name="Int. J. Syst. Evol. Microbiol.">
        <title>Complete genome sequence of Corynebacterium casei LMG S-19264T (=DSM 44701T), isolated from a smear-ripened cheese.</title>
        <authorList>
            <consortium name="US DOE Joint Genome Institute (JGI-PGF)"/>
            <person name="Walter F."/>
            <person name="Albersmeier A."/>
            <person name="Kalinowski J."/>
            <person name="Ruckert C."/>
        </authorList>
    </citation>
    <scope>NUCLEOTIDE SEQUENCE</scope>
    <source>
        <strain evidence="3">CGMCC 4.7110</strain>
    </source>
</reference>
<feature type="transmembrane region" description="Helical" evidence="2">
    <location>
        <begin position="188"/>
        <end position="206"/>
    </location>
</feature>
<dbReference type="AlphaFoldDB" id="A0A917XNX9"/>
<gene>
    <name evidence="3" type="ORF">GCM10011578_089420</name>
</gene>
<evidence type="ECO:0000256" key="2">
    <source>
        <dbReference type="SAM" id="Phobius"/>
    </source>
</evidence>
<keyword evidence="2" id="KW-1133">Transmembrane helix</keyword>
<keyword evidence="4" id="KW-1185">Reference proteome</keyword>
<accession>A0A917XNX9</accession>
<evidence type="ECO:0000313" key="3">
    <source>
        <dbReference type="EMBL" id="GGN41281.1"/>
    </source>
</evidence>
<organism evidence="3 4">
    <name type="scientific">Streptomyces fuscichromogenes</name>
    <dbReference type="NCBI Taxonomy" id="1324013"/>
    <lineage>
        <taxon>Bacteria</taxon>
        <taxon>Bacillati</taxon>
        <taxon>Actinomycetota</taxon>
        <taxon>Actinomycetes</taxon>
        <taxon>Kitasatosporales</taxon>
        <taxon>Streptomycetaceae</taxon>
        <taxon>Streptomyces</taxon>
    </lineage>
</organism>
<dbReference type="RefSeq" id="WP_189268698.1">
    <property type="nucleotide sequence ID" value="NZ_BMML01000033.1"/>
</dbReference>
<protein>
    <submittedName>
        <fullName evidence="3">Uncharacterized protein</fullName>
    </submittedName>
</protein>
<name>A0A917XNX9_9ACTN</name>
<feature type="region of interest" description="Disordered" evidence="1">
    <location>
        <begin position="221"/>
        <end position="256"/>
    </location>
</feature>
<keyword evidence="2" id="KW-0472">Membrane</keyword>
<evidence type="ECO:0000313" key="4">
    <source>
        <dbReference type="Proteomes" id="UP000653411"/>
    </source>
</evidence>
<evidence type="ECO:0000256" key="1">
    <source>
        <dbReference type="SAM" id="MobiDB-lite"/>
    </source>
</evidence>
<sequence length="256" mass="27336">MRSNGINGTHRPSRELLPAPRPKKRLWSARLRSWWARAWSPGGLLYGPWDDLARARHAGWHGMANWIKAVLTVSMACSVIVVLDCAAHITAGVLDRLSAPAPVTGAPGIDSAGGLWGVIDNPISSYIGQHAVGLPISGPAVHTAWQVAGLIGLVCGTAGLTTGRIIWLLWGAASIAMVWTASPDSNRTVAIGLAILMWALASALPLRGLRTRPLVVHDHTHHPQIHLHSVNPPPPADTADDSGTGTPRQQSRRRRP</sequence>
<reference evidence="3" key="2">
    <citation type="submission" date="2020-09" db="EMBL/GenBank/DDBJ databases">
        <authorList>
            <person name="Sun Q."/>
            <person name="Zhou Y."/>
        </authorList>
    </citation>
    <scope>NUCLEOTIDE SEQUENCE</scope>
    <source>
        <strain evidence="3">CGMCC 4.7110</strain>
    </source>
</reference>
<proteinExistence type="predicted"/>
<dbReference type="Proteomes" id="UP000653411">
    <property type="component" value="Unassembled WGS sequence"/>
</dbReference>
<comment type="caution">
    <text evidence="3">The sequence shown here is derived from an EMBL/GenBank/DDBJ whole genome shotgun (WGS) entry which is preliminary data.</text>
</comment>
<keyword evidence="2" id="KW-0812">Transmembrane</keyword>
<dbReference type="EMBL" id="BMML01000033">
    <property type="protein sequence ID" value="GGN41281.1"/>
    <property type="molecule type" value="Genomic_DNA"/>
</dbReference>